<organism evidence="1 2">
    <name type="scientific">Helicostylum pulchrum</name>
    <dbReference type="NCBI Taxonomy" id="562976"/>
    <lineage>
        <taxon>Eukaryota</taxon>
        <taxon>Fungi</taxon>
        <taxon>Fungi incertae sedis</taxon>
        <taxon>Mucoromycota</taxon>
        <taxon>Mucoromycotina</taxon>
        <taxon>Mucoromycetes</taxon>
        <taxon>Mucorales</taxon>
        <taxon>Mucorineae</taxon>
        <taxon>Mucoraceae</taxon>
        <taxon>Helicostylum</taxon>
    </lineage>
</organism>
<proteinExistence type="predicted"/>
<comment type="caution">
    <text evidence="1">The sequence shown here is derived from an EMBL/GenBank/DDBJ whole genome shotgun (WGS) entry which is preliminary data.</text>
</comment>
<gene>
    <name evidence="1" type="ORF">HPULCUR_008433</name>
</gene>
<name>A0ABP9Y8N3_9FUNG</name>
<protein>
    <submittedName>
        <fullName evidence="1">Uncharacterized protein</fullName>
    </submittedName>
</protein>
<accession>A0ABP9Y8N3</accession>
<keyword evidence="2" id="KW-1185">Reference proteome</keyword>
<reference evidence="1 2" key="1">
    <citation type="submission" date="2024-04" db="EMBL/GenBank/DDBJ databases">
        <title>genome sequences of Mucor flavus KT1a and Helicostylum pulchrum KT1b strains isolation_sourced from the surface of a dry-aged beef.</title>
        <authorList>
            <person name="Toyotome T."/>
            <person name="Hosono M."/>
            <person name="Torimaru M."/>
            <person name="Fukuda K."/>
            <person name="Mikami N."/>
        </authorList>
    </citation>
    <scope>NUCLEOTIDE SEQUENCE [LARGE SCALE GENOMIC DNA]</scope>
    <source>
        <strain evidence="1 2">KT1b</strain>
    </source>
</reference>
<sequence>MEFCDSIKAYIVQFDSEKEAKVNLQNKFKIDFSSVKEDSRRGPGVAVDIQVLFAGAKAGHSILAEGWNTLGSAVARVGSQMKEGLEADLSNNVELNEPSDEEEAEGQDDDYVKNKFNISAAFRQYKSQREKKAKQEGFYVDGNLHQILSLHHGLCPMTKRRITKQLINGIANNADDEDDMMNVLRISLQHTQIDCFI</sequence>
<dbReference type="Proteomes" id="UP001476247">
    <property type="component" value="Unassembled WGS sequence"/>
</dbReference>
<evidence type="ECO:0000313" key="2">
    <source>
        <dbReference type="Proteomes" id="UP001476247"/>
    </source>
</evidence>
<evidence type="ECO:0000313" key="1">
    <source>
        <dbReference type="EMBL" id="GAA5802958.1"/>
    </source>
</evidence>
<dbReference type="EMBL" id="BAABUJ010000025">
    <property type="protein sequence ID" value="GAA5802958.1"/>
    <property type="molecule type" value="Genomic_DNA"/>
</dbReference>